<dbReference type="InterPro" id="IPR003148">
    <property type="entry name" value="RCK_N"/>
</dbReference>
<accession>A0A9D2WR27</accession>
<dbReference type="AlphaFoldDB" id="A0A9D2WR27"/>
<dbReference type="Pfam" id="PF02080">
    <property type="entry name" value="TrkA_C"/>
    <property type="match status" value="1"/>
</dbReference>
<dbReference type="GO" id="GO:0008324">
    <property type="term" value="F:monoatomic cation transmembrane transporter activity"/>
    <property type="evidence" value="ECO:0007669"/>
    <property type="project" value="InterPro"/>
</dbReference>
<dbReference type="EMBL" id="LSRS01000003">
    <property type="protein sequence ID" value="KAF1085356.1"/>
    <property type="molecule type" value="Genomic_DNA"/>
</dbReference>
<dbReference type="PROSITE" id="PS51202">
    <property type="entry name" value="RCK_C"/>
    <property type="match status" value="1"/>
</dbReference>
<evidence type="ECO:0000313" key="3">
    <source>
        <dbReference type="EMBL" id="KAF1085356.1"/>
    </source>
</evidence>
<dbReference type="Pfam" id="PF02254">
    <property type="entry name" value="TrkA_N"/>
    <property type="match status" value="1"/>
</dbReference>
<keyword evidence="4" id="KW-1185">Reference proteome</keyword>
<dbReference type="RefSeq" id="WP_161821830.1">
    <property type="nucleotide sequence ID" value="NZ_LSRS01000003.1"/>
</dbReference>
<comment type="caution">
    <text evidence="3">The sequence shown here is derived from an EMBL/GenBank/DDBJ whole genome shotgun (WGS) entry which is preliminary data.</text>
</comment>
<name>A0A9D2WR27_9FIRM</name>
<dbReference type="InterPro" id="IPR050721">
    <property type="entry name" value="Trk_Ktr_HKT_K-transport"/>
</dbReference>
<dbReference type="Proteomes" id="UP000798488">
    <property type="component" value="Unassembled WGS sequence"/>
</dbReference>
<gene>
    <name evidence="3" type="primary">ktrA</name>
    <name evidence="3" type="ORF">SPSYN_01492</name>
</gene>
<protein>
    <submittedName>
        <fullName evidence="3">Ktr system potassium uptake protein A</fullName>
    </submittedName>
</protein>
<reference evidence="3" key="1">
    <citation type="submission" date="2016-02" db="EMBL/GenBank/DDBJ databases">
        <title>Draft Genome Sequence of Sporotomaculum syntrophicum Strain FB, a Syntrophic Benzoate Degrader.</title>
        <authorList>
            <person name="Nobu M.K."/>
            <person name="Narihiro T."/>
            <person name="Qiu Y.-L."/>
            <person name="Ohashi A."/>
            <person name="Liu W.-T."/>
            <person name="Yuji S."/>
        </authorList>
    </citation>
    <scope>NUCLEOTIDE SEQUENCE</scope>
    <source>
        <strain evidence="3">FB</strain>
    </source>
</reference>
<dbReference type="PANTHER" id="PTHR43833">
    <property type="entry name" value="POTASSIUM CHANNEL PROTEIN 2-RELATED-RELATED"/>
    <property type="match status" value="1"/>
</dbReference>
<sequence>MKKSVLVIGAGRFGRGVIQGLYDRGHDVFAIDVNEDKLDDVRDMIVSGAVLDVGNNDDELARIIGEKNFDEAVVAMSSDFEGALIATSILKDAGVTVSVKAPSQRRGTVLQKMGADRVVFPERDMGLRLAHAISTEAEIETLELPQGFVVEQLEVGPGFANKTLEKINTFEKFGMWVLLVYHDYEPVQPTANTLLKQGDSIVVFGKNTKLQKFEEANMGNRKIKHVNKKL</sequence>
<dbReference type="GO" id="GO:0006813">
    <property type="term" value="P:potassium ion transport"/>
    <property type="evidence" value="ECO:0007669"/>
    <property type="project" value="InterPro"/>
</dbReference>
<evidence type="ECO:0000259" key="1">
    <source>
        <dbReference type="PROSITE" id="PS51201"/>
    </source>
</evidence>
<proteinExistence type="predicted"/>
<evidence type="ECO:0000313" key="4">
    <source>
        <dbReference type="Proteomes" id="UP000798488"/>
    </source>
</evidence>
<dbReference type="PROSITE" id="PS51201">
    <property type="entry name" value="RCK_N"/>
    <property type="match status" value="1"/>
</dbReference>
<dbReference type="InterPro" id="IPR006037">
    <property type="entry name" value="RCK_C"/>
</dbReference>
<organism evidence="3 4">
    <name type="scientific">Sporotomaculum syntrophicum</name>
    <dbReference type="NCBI Taxonomy" id="182264"/>
    <lineage>
        <taxon>Bacteria</taxon>
        <taxon>Bacillati</taxon>
        <taxon>Bacillota</taxon>
        <taxon>Clostridia</taxon>
        <taxon>Eubacteriales</taxon>
        <taxon>Desulfallaceae</taxon>
        <taxon>Sporotomaculum</taxon>
    </lineage>
</organism>
<dbReference type="Gene3D" id="3.30.70.1450">
    <property type="entry name" value="Regulator of K+ conductance, C-terminal domain"/>
    <property type="match status" value="1"/>
</dbReference>
<dbReference type="Gene3D" id="3.40.50.720">
    <property type="entry name" value="NAD(P)-binding Rossmann-like Domain"/>
    <property type="match status" value="1"/>
</dbReference>
<dbReference type="SUPFAM" id="SSF116726">
    <property type="entry name" value="TrkA C-terminal domain-like"/>
    <property type="match status" value="1"/>
</dbReference>
<dbReference type="PANTHER" id="PTHR43833:SF7">
    <property type="entry name" value="KTR SYSTEM POTASSIUM UPTAKE PROTEIN C"/>
    <property type="match status" value="1"/>
</dbReference>
<feature type="domain" description="RCK N-terminal" evidence="1">
    <location>
        <begin position="2"/>
        <end position="119"/>
    </location>
</feature>
<dbReference type="OrthoDB" id="9776294at2"/>
<feature type="domain" description="RCK C-terminal" evidence="2">
    <location>
        <begin position="137"/>
        <end position="219"/>
    </location>
</feature>
<dbReference type="SUPFAM" id="SSF51735">
    <property type="entry name" value="NAD(P)-binding Rossmann-fold domains"/>
    <property type="match status" value="1"/>
</dbReference>
<dbReference type="InterPro" id="IPR036291">
    <property type="entry name" value="NAD(P)-bd_dom_sf"/>
</dbReference>
<dbReference type="InterPro" id="IPR036721">
    <property type="entry name" value="RCK_C_sf"/>
</dbReference>
<evidence type="ECO:0000259" key="2">
    <source>
        <dbReference type="PROSITE" id="PS51202"/>
    </source>
</evidence>